<organism evidence="2 3">
    <name type="scientific">Variovorax ureilyticus</name>
    <dbReference type="NCBI Taxonomy" id="1836198"/>
    <lineage>
        <taxon>Bacteria</taxon>
        <taxon>Pseudomonadati</taxon>
        <taxon>Pseudomonadota</taxon>
        <taxon>Betaproteobacteria</taxon>
        <taxon>Burkholderiales</taxon>
        <taxon>Comamonadaceae</taxon>
        <taxon>Variovorax</taxon>
    </lineage>
</organism>
<evidence type="ECO:0000259" key="1">
    <source>
        <dbReference type="Pfam" id="PF02195"/>
    </source>
</evidence>
<evidence type="ECO:0000313" key="2">
    <source>
        <dbReference type="EMBL" id="MEJ8811831.1"/>
    </source>
</evidence>
<accession>A0ABU8VEU9</accession>
<dbReference type="RefSeq" id="WP_340357095.1">
    <property type="nucleotide sequence ID" value="NZ_JBBKZU010000004.1"/>
</dbReference>
<reference evidence="2 3" key="1">
    <citation type="submission" date="2024-03" db="EMBL/GenBank/DDBJ databases">
        <title>Novel species of the genus Variovorax.</title>
        <authorList>
            <person name="Liu Q."/>
            <person name="Xin Y.-H."/>
        </authorList>
    </citation>
    <scope>NUCLEOTIDE SEQUENCE [LARGE SCALE GENOMIC DNA]</scope>
    <source>
        <strain evidence="2 3">KACC 18899</strain>
    </source>
</reference>
<gene>
    <name evidence="2" type="ORF">WKW77_12190</name>
</gene>
<protein>
    <submittedName>
        <fullName evidence="2">ParB N-terminal domain-containing protein</fullName>
    </submittedName>
</protein>
<keyword evidence="3" id="KW-1185">Reference proteome</keyword>
<name>A0ABU8VEU9_9BURK</name>
<comment type="caution">
    <text evidence="2">The sequence shown here is derived from an EMBL/GenBank/DDBJ whole genome shotgun (WGS) entry which is preliminary data.</text>
</comment>
<feature type="domain" description="ParB-like N-terminal" evidence="1">
    <location>
        <begin position="9"/>
        <end position="71"/>
    </location>
</feature>
<sequence>MCTGRSGSGKSPPIVVVEKLVADRGIITPGYLLVAGCHRVEAARAIGWKEINARIIKASSLERELIEIDENLCRAELTAARAAHMKRRAQIWEALGPAKRQVATDVAAQPAVPFEVAQVEPPAHASEAMAMAMMAGLQAQRNIFLLIANLIASRPSTSDRVTRPLL</sequence>
<dbReference type="InterPro" id="IPR003115">
    <property type="entry name" value="ParB_N"/>
</dbReference>
<dbReference type="Gene3D" id="3.90.1530.10">
    <property type="entry name" value="Conserved hypothetical protein from pyrococcus furiosus pfu- 392566-001, ParB domain"/>
    <property type="match status" value="1"/>
</dbReference>
<evidence type="ECO:0000313" key="3">
    <source>
        <dbReference type="Proteomes" id="UP001365846"/>
    </source>
</evidence>
<dbReference type="Proteomes" id="UP001365846">
    <property type="component" value="Unassembled WGS sequence"/>
</dbReference>
<dbReference type="Pfam" id="PF02195">
    <property type="entry name" value="ParB_N"/>
    <property type="match status" value="1"/>
</dbReference>
<proteinExistence type="predicted"/>
<dbReference type="EMBL" id="JBBKZU010000004">
    <property type="protein sequence ID" value="MEJ8811831.1"/>
    <property type="molecule type" value="Genomic_DNA"/>
</dbReference>
<dbReference type="SUPFAM" id="SSF110849">
    <property type="entry name" value="ParB/Sulfiredoxin"/>
    <property type="match status" value="1"/>
</dbReference>
<dbReference type="InterPro" id="IPR036086">
    <property type="entry name" value="ParB/Sulfiredoxin_sf"/>
</dbReference>